<protein>
    <submittedName>
        <fullName evidence="1">Uncharacterized protein</fullName>
    </submittedName>
</protein>
<evidence type="ECO:0000313" key="3">
    <source>
        <dbReference type="Proteomes" id="UP000807769"/>
    </source>
</evidence>
<dbReference type="Proteomes" id="UP000807769">
    <property type="component" value="Unassembled WGS sequence"/>
</dbReference>
<organism evidence="1 3">
    <name type="scientific">Suillus subaureus</name>
    <dbReference type="NCBI Taxonomy" id="48587"/>
    <lineage>
        <taxon>Eukaryota</taxon>
        <taxon>Fungi</taxon>
        <taxon>Dikarya</taxon>
        <taxon>Basidiomycota</taxon>
        <taxon>Agaricomycotina</taxon>
        <taxon>Agaricomycetes</taxon>
        <taxon>Agaricomycetidae</taxon>
        <taxon>Boletales</taxon>
        <taxon>Suillineae</taxon>
        <taxon>Suillaceae</taxon>
        <taxon>Suillus</taxon>
    </lineage>
</organism>
<keyword evidence="3" id="KW-1185">Reference proteome</keyword>
<dbReference type="AlphaFoldDB" id="A0A9P7DJX1"/>
<reference evidence="1" key="1">
    <citation type="journal article" date="2020" name="New Phytol.">
        <title>Comparative genomics reveals dynamic genome evolution in host specialist ectomycorrhizal fungi.</title>
        <authorList>
            <person name="Lofgren L.A."/>
            <person name="Nguyen N.H."/>
            <person name="Vilgalys R."/>
            <person name="Ruytinx J."/>
            <person name="Liao H.L."/>
            <person name="Branco S."/>
            <person name="Kuo A."/>
            <person name="LaButti K."/>
            <person name="Lipzen A."/>
            <person name="Andreopoulos W."/>
            <person name="Pangilinan J."/>
            <person name="Riley R."/>
            <person name="Hundley H."/>
            <person name="Na H."/>
            <person name="Barry K."/>
            <person name="Grigoriev I.V."/>
            <person name="Stajich J.E."/>
            <person name="Kennedy P.G."/>
        </authorList>
    </citation>
    <scope>NUCLEOTIDE SEQUENCE</scope>
    <source>
        <strain evidence="1">MN1</strain>
    </source>
</reference>
<dbReference type="EMBL" id="JABBWG010000047">
    <property type="protein sequence ID" value="KAG1806177.1"/>
    <property type="molecule type" value="Genomic_DNA"/>
</dbReference>
<proteinExistence type="predicted"/>
<name>A0A9P7DJX1_9AGAM</name>
<gene>
    <name evidence="1" type="ORF">BJ212DRAFT_464824</name>
    <name evidence="2" type="ORF">BJ212DRAFT_785023</name>
</gene>
<dbReference type="GeneID" id="64637293"/>
<accession>A0A9P7DJX1</accession>
<evidence type="ECO:0000313" key="1">
    <source>
        <dbReference type="EMBL" id="KAG1796472.1"/>
    </source>
</evidence>
<comment type="caution">
    <text evidence="1">The sequence shown here is derived from an EMBL/GenBank/DDBJ whole genome shotgun (WGS) entry which is preliminary data.</text>
</comment>
<evidence type="ECO:0000313" key="2">
    <source>
        <dbReference type="EMBL" id="KAG1806177.1"/>
    </source>
</evidence>
<dbReference type="RefSeq" id="XP_041185353.1">
    <property type="nucleotide sequence ID" value="XM_041343277.1"/>
</dbReference>
<dbReference type="EMBL" id="JABBWG010000264">
    <property type="protein sequence ID" value="KAG1796472.1"/>
    <property type="molecule type" value="Genomic_DNA"/>
</dbReference>
<sequence length="51" mass="5435">MAEYVTKTMVLPRAASFVIIMLVNGSARRCPSCGSNQSILTCCTSLPCGPR</sequence>